<keyword evidence="12" id="KW-1185">Reference proteome</keyword>
<dbReference type="InterPro" id="IPR029752">
    <property type="entry name" value="D-isomer_DH_CS1"/>
</dbReference>
<dbReference type="PROSITE" id="PS51671">
    <property type="entry name" value="ACT"/>
    <property type="match status" value="1"/>
</dbReference>
<dbReference type="PANTHER" id="PTHR42938">
    <property type="entry name" value="FORMATE DEHYDROGENASE 1"/>
    <property type="match status" value="1"/>
</dbReference>
<dbReference type="GO" id="GO:0006564">
    <property type="term" value="P:L-serine biosynthetic process"/>
    <property type="evidence" value="ECO:0007669"/>
    <property type="project" value="UniProtKB-UniRule"/>
</dbReference>
<evidence type="ECO:0000256" key="1">
    <source>
        <dbReference type="ARBA" id="ARBA00003800"/>
    </source>
</evidence>
<dbReference type="GO" id="GO:0004617">
    <property type="term" value="F:phosphoglycerate dehydrogenase activity"/>
    <property type="evidence" value="ECO:0007669"/>
    <property type="project" value="UniProtKB-UniRule"/>
</dbReference>
<dbReference type="CDD" id="cd12173">
    <property type="entry name" value="PGDH_4"/>
    <property type="match status" value="1"/>
</dbReference>
<dbReference type="Proteomes" id="UP000297713">
    <property type="component" value="Unassembled WGS sequence"/>
</dbReference>
<dbReference type="GO" id="GO:0051287">
    <property type="term" value="F:NAD binding"/>
    <property type="evidence" value="ECO:0007669"/>
    <property type="project" value="UniProtKB-UniRule"/>
</dbReference>
<dbReference type="OrthoDB" id="9805416at2"/>
<dbReference type="NCBIfam" id="TIGR01327">
    <property type="entry name" value="PGDH"/>
    <property type="match status" value="1"/>
</dbReference>
<dbReference type="EC" id="1.1.1.95" evidence="9"/>
<evidence type="ECO:0000256" key="6">
    <source>
        <dbReference type="ARBA" id="ARBA00023027"/>
    </source>
</evidence>
<dbReference type="Pfam" id="PF00389">
    <property type="entry name" value="2-Hacid_dh"/>
    <property type="match status" value="1"/>
</dbReference>
<feature type="domain" description="ACT" evidence="10">
    <location>
        <begin position="459"/>
        <end position="531"/>
    </location>
</feature>
<evidence type="ECO:0000256" key="3">
    <source>
        <dbReference type="ARBA" id="ARBA00005854"/>
    </source>
</evidence>
<dbReference type="InterPro" id="IPR045865">
    <property type="entry name" value="ACT-like_dom_sf"/>
</dbReference>
<organism evidence="11 12">
    <name type="scientific">Methylacidiphilum caldifontis</name>
    <dbReference type="NCBI Taxonomy" id="2795386"/>
    <lineage>
        <taxon>Bacteria</taxon>
        <taxon>Pseudomonadati</taxon>
        <taxon>Verrucomicrobiota</taxon>
        <taxon>Methylacidiphilae</taxon>
        <taxon>Methylacidiphilales</taxon>
        <taxon>Methylacidiphilaceae</taxon>
        <taxon>Methylacidiphilum (ex Ratnadevi et al. 2023)</taxon>
    </lineage>
</organism>
<evidence type="ECO:0000256" key="5">
    <source>
        <dbReference type="ARBA" id="ARBA00023002"/>
    </source>
</evidence>
<comment type="function">
    <text evidence="1">Catalyzes the reversible oxidation of 3-phospho-D-glycerate to 3-phosphonooxypyruvate, the first step of the phosphorylated L-serine biosynthesis pathway. Also catalyzes the reversible oxidation of 2-hydroxyglutarate to 2-oxoglutarate.</text>
</comment>
<dbReference type="EMBL" id="LXQC01000198">
    <property type="protein sequence ID" value="TFE65908.1"/>
    <property type="molecule type" value="Genomic_DNA"/>
</dbReference>
<dbReference type="InterPro" id="IPR006236">
    <property type="entry name" value="PGDH"/>
</dbReference>
<dbReference type="SUPFAM" id="SSF55021">
    <property type="entry name" value="ACT-like"/>
    <property type="match status" value="1"/>
</dbReference>
<evidence type="ECO:0000259" key="10">
    <source>
        <dbReference type="PROSITE" id="PS51671"/>
    </source>
</evidence>
<gene>
    <name evidence="11" type="ORF">A7Q10_02810</name>
</gene>
<comment type="similarity">
    <text evidence="3 9">Belongs to the D-isomer specific 2-hydroxyacid dehydrogenase family.</text>
</comment>
<evidence type="ECO:0000256" key="4">
    <source>
        <dbReference type="ARBA" id="ARBA00021582"/>
    </source>
</evidence>
<dbReference type="SUPFAM" id="SSF52283">
    <property type="entry name" value="Formate/glycerate dehydrogenase catalytic domain-like"/>
    <property type="match status" value="1"/>
</dbReference>
<keyword evidence="9" id="KW-0718">Serine biosynthesis</keyword>
<accession>A0A4Y8P7M2</accession>
<dbReference type="AlphaFoldDB" id="A0A4Y8P7M2"/>
<evidence type="ECO:0000256" key="9">
    <source>
        <dbReference type="RuleBase" id="RU363003"/>
    </source>
</evidence>
<dbReference type="Gene3D" id="3.30.1330.90">
    <property type="entry name" value="D-3-phosphoglycerate dehydrogenase, domain 3"/>
    <property type="match status" value="1"/>
</dbReference>
<proteinExistence type="inferred from homology"/>
<dbReference type="Pfam" id="PF19304">
    <property type="entry name" value="PGDH_inter"/>
    <property type="match status" value="1"/>
</dbReference>
<comment type="pathway">
    <text evidence="2 9">Amino-acid biosynthesis; L-serine biosynthesis; L-serine from 3-phospho-D-glycerate: step 1/3.</text>
</comment>
<dbReference type="Gene3D" id="3.30.70.260">
    <property type="match status" value="1"/>
</dbReference>
<evidence type="ECO:0000313" key="11">
    <source>
        <dbReference type="EMBL" id="TFE65908.1"/>
    </source>
</evidence>
<dbReference type="InterPro" id="IPR029009">
    <property type="entry name" value="ASB_dom_sf"/>
</dbReference>
<evidence type="ECO:0000256" key="8">
    <source>
        <dbReference type="ARBA" id="ARBA00048731"/>
    </source>
</evidence>
<evidence type="ECO:0000256" key="2">
    <source>
        <dbReference type="ARBA" id="ARBA00005216"/>
    </source>
</evidence>
<keyword evidence="5 9" id="KW-0560">Oxidoreductase</keyword>
<name>A0A4Y8P7M2_9BACT</name>
<dbReference type="Pfam" id="PF01842">
    <property type="entry name" value="ACT"/>
    <property type="match status" value="1"/>
</dbReference>
<dbReference type="InterPro" id="IPR045626">
    <property type="entry name" value="PGDH_ASB_dom"/>
</dbReference>
<dbReference type="FunFam" id="3.40.50.720:FF:000021">
    <property type="entry name" value="D-3-phosphoglycerate dehydrogenase"/>
    <property type="match status" value="1"/>
</dbReference>
<dbReference type="Gene3D" id="3.40.50.720">
    <property type="entry name" value="NAD(P)-binding Rossmann-like Domain"/>
    <property type="match status" value="2"/>
</dbReference>
<dbReference type="InterPro" id="IPR006140">
    <property type="entry name" value="D-isomer_DH_NAD-bd"/>
</dbReference>
<dbReference type="SUPFAM" id="SSF51735">
    <property type="entry name" value="NAD(P)-binding Rossmann-fold domains"/>
    <property type="match status" value="1"/>
</dbReference>
<dbReference type="InterPro" id="IPR006139">
    <property type="entry name" value="D-isomer_2_OHA_DH_cat_dom"/>
</dbReference>
<dbReference type="PANTHER" id="PTHR42938:SF47">
    <property type="entry name" value="HYDROXYPYRUVATE REDUCTASE"/>
    <property type="match status" value="1"/>
</dbReference>
<comment type="caution">
    <text evidence="11">The sequence shown here is derived from an EMBL/GenBank/DDBJ whole genome shotgun (WGS) entry which is preliminary data.</text>
</comment>
<dbReference type="InterPro" id="IPR002912">
    <property type="entry name" value="ACT_dom"/>
</dbReference>
<dbReference type="FunFam" id="3.30.70.260:FF:000008">
    <property type="entry name" value="D-3-phosphoglycerate dehydrogenase, chloroplastic"/>
    <property type="match status" value="1"/>
</dbReference>
<evidence type="ECO:0000256" key="7">
    <source>
        <dbReference type="ARBA" id="ARBA00048126"/>
    </source>
</evidence>
<dbReference type="SUPFAM" id="SSF143548">
    <property type="entry name" value="Serine metabolism enzymes domain"/>
    <property type="match status" value="1"/>
</dbReference>
<dbReference type="InterPro" id="IPR036291">
    <property type="entry name" value="NAD(P)-bd_dom_sf"/>
</dbReference>
<dbReference type="RefSeq" id="WP_134440935.1">
    <property type="nucleotide sequence ID" value="NZ_LXQC01000198.1"/>
</dbReference>
<evidence type="ECO:0000313" key="12">
    <source>
        <dbReference type="Proteomes" id="UP000297713"/>
    </source>
</evidence>
<reference evidence="11 12" key="1">
    <citation type="submission" date="2016-05" db="EMBL/GenBank/DDBJ databases">
        <title>Diversity and Homogeneity among Thermoacidophilic Verrucomicrobia Methanotrophs Linked with Geographical Origin.</title>
        <authorList>
            <person name="Erikstad H.-A."/>
            <person name="Smestad N.B."/>
            <person name="Ceballos R.M."/>
            <person name="Birkeland N.-K."/>
        </authorList>
    </citation>
    <scope>NUCLEOTIDE SEQUENCE [LARGE SCALE GENOMIC DNA]</scope>
    <source>
        <strain evidence="11 12">Phi</strain>
    </source>
</reference>
<keyword evidence="6 9" id="KW-0520">NAD</keyword>
<protein>
    <recommendedName>
        <fullName evidence="4 9">D-3-phosphoglycerate dehydrogenase</fullName>
        <ecNumber evidence="9">1.1.1.95</ecNumber>
    </recommendedName>
</protein>
<dbReference type="CDD" id="cd04902">
    <property type="entry name" value="ACT_3PGDH-xct"/>
    <property type="match status" value="1"/>
</dbReference>
<dbReference type="UniPathway" id="UPA00135">
    <property type="reaction ID" value="UER00196"/>
</dbReference>
<comment type="catalytic activity">
    <reaction evidence="8 9">
        <text>(2R)-3-phosphoglycerate + NAD(+) = 3-phosphooxypyruvate + NADH + H(+)</text>
        <dbReference type="Rhea" id="RHEA:12641"/>
        <dbReference type="ChEBI" id="CHEBI:15378"/>
        <dbReference type="ChEBI" id="CHEBI:18110"/>
        <dbReference type="ChEBI" id="CHEBI:57540"/>
        <dbReference type="ChEBI" id="CHEBI:57945"/>
        <dbReference type="ChEBI" id="CHEBI:58272"/>
        <dbReference type="EC" id="1.1.1.95"/>
    </reaction>
</comment>
<sequence>MSNIYHILIADQISKKGIAELRSVAQFKIDEKYGLKENELSQIIADYDAVIVRSQTKITRKVIESGKKLKVIGRAGVGIDNVDVDAATEHGIVVMNTPGGNTIATAEHTLSLLLALARNVPQAHVSMQLGEWKRKNFEGIELYGKVLGILGLGRVGREVAKRALAFGMKVKCFDPYLSPTKVKNLQIELVNSLDELFPAIDFLSLHAPLTAETEGIINKENLKKCKQGIRIINCARGGLICVADLAEFLKSGWVAGAALDVYEPEPPPADFPLRGLPNVILTPHLAASTVEAQENVGTEIAAMITDVLCHNIIRNAVNMPSIDPKVLSILSPYMALGEKLGIFMSQWIVDRIDTLNIYYSGRANEYDTSPITRAVLKGLLRKVAGKEVNEVNVMFLINTLGIEVQEVKMSSGGEFTEIIGIEAKTDEQTYQAASTFYGKSHRLVQLNFNPIEASMEGILLLLENKDRPGIVGKVGTILGEHNINIAAMSLARAKAKEKAISILNLDNVPPSEVLEQIRKVEDIYNVRLISV</sequence>
<keyword evidence="9" id="KW-0028">Amino-acid biosynthesis</keyword>
<dbReference type="PROSITE" id="PS00065">
    <property type="entry name" value="D_2_HYDROXYACID_DH_1"/>
    <property type="match status" value="1"/>
</dbReference>
<dbReference type="Pfam" id="PF02826">
    <property type="entry name" value="2-Hacid_dh_C"/>
    <property type="match status" value="1"/>
</dbReference>
<comment type="catalytic activity">
    <reaction evidence="7">
        <text>(R)-2-hydroxyglutarate + NAD(+) = 2-oxoglutarate + NADH + H(+)</text>
        <dbReference type="Rhea" id="RHEA:49612"/>
        <dbReference type="ChEBI" id="CHEBI:15378"/>
        <dbReference type="ChEBI" id="CHEBI:15801"/>
        <dbReference type="ChEBI" id="CHEBI:16810"/>
        <dbReference type="ChEBI" id="CHEBI:57540"/>
        <dbReference type="ChEBI" id="CHEBI:57945"/>
        <dbReference type="EC" id="1.1.1.399"/>
    </reaction>
</comment>